<reference evidence="3" key="1">
    <citation type="submission" date="2017-02" db="EMBL/GenBank/DDBJ databases">
        <authorList>
            <person name="Varghese N."/>
            <person name="Submissions S."/>
        </authorList>
    </citation>
    <scope>NUCLEOTIDE SEQUENCE [LARGE SCALE GENOMIC DNA]</scope>
    <source>
        <strain evidence="3">ATCC 700200</strain>
    </source>
</reference>
<gene>
    <name evidence="2" type="ORF">SAMN02745166_03458</name>
</gene>
<dbReference type="EMBL" id="FUYE01000012">
    <property type="protein sequence ID" value="SKB01785.1"/>
    <property type="molecule type" value="Genomic_DNA"/>
</dbReference>
<dbReference type="RefSeq" id="WP_078814651.1">
    <property type="nucleotide sequence ID" value="NZ_FUYE01000012.1"/>
</dbReference>
<keyword evidence="1" id="KW-0812">Transmembrane</keyword>
<dbReference type="Proteomes" id="UP000190774">
    <property type="component" value="Unassembled WGS sequence"/>
</dbReference>
<sequence length="238" mass="26687">MKDTRLAIPQASMKNGGDVVRSGKSLMTISVVWFFLGLAFLLSAADEELIQLRQRYQDAVERATKPLEATYTAELRKLLDKQTKAGKLDEAVAVRKELETLNVSVVEPKSSPFQGENAAKAFTPGEPGGRLSRAQLKIIESRIIDRYWTYKQDRQDGYYFFKDGLGIRYLPDSERPRVTWKVLVNGEVFIQGSGTDKWMVPTSDIEGYIIGNAITRNKAPIITALPPEPPDLHDKGKK</sequence>
<evidence type="ECO:0000313" key="3">
    <source>
        <dbReference type="Proteomes" id="UP000190774"/>
    </source>
</evidence>
<dbReference type="AlphaFoldDB" id="A0A1T4YKK4"/>
<protein>
    <submittedName>
        <fullName evidence="2">Uncharacterized protein</fullName>
    </submittedName>
</protein>
<organism evidence="2 3">
    <name type="scientific">Prosthecobacter debontii</name>
    <dbReference type="NCBI Taxonomy" id="48467"/>
    <lineage>
        <taxon>Bacteria</taxon>
        <taxon>Pseudomonadati</taxon>
        <taxon>Verrucomicrobiota</taxon>
        <taxon>Verrucomicrobiia</taxon>
        <taxon>Verrucomicrobiales</taxon>
        <taxon>Verrucomicrobiaceae</taxon>
        <taxon>Prosthecobacter</taxon>
    </lineage>
</organism>
<keyword evidence="1" id="KW-0472">Membrane</keyword>
<evidence type="ECO:0000313" key="2">
    <source>
        <dbReference type="EMBL" id="SKB01785.1"/>
    </source>
</evidence>
<keyword evidence="3" id="KW-1185">Reference proteome</keyword>
<proteinExistence type="predicted"/>
<dbReference type="STRING" id="48467.SAMN02745166_03458"/>
<keyword evidence="1" id="KW-1133">Transmembrane helix</keyword>
<name>A0A1T4YKK4_9BACT</name>
<feature type="transmembrane region" description="Helical" evidence="1">
    <location>
        <begin position="26"/>
        <end position="45"/>
    </location>
</feature>
<evidence type="ECO:0000256" key="1">
    <source>
        <dbReference type="SAM" id="Phobius"/>
    </source>
</evidence>
<accession>A0A1T4YKK4</accession>